<evidence type="ECO:0000313" key="9">
    <source>
        <dbReference type="RefSeq" id="XP_022946671.1"/>
    </source>
</evidence>
<dbReference type="InterPro" id="IPR029070">
    <property type="entry name" value="Chitinase_insertion_sf"/>
</dbReference>
<proteinExistence type="inferred from homology"/>
<dbReference type="AlphaFoldDB" id="A0A6J1G2P4"/>
<dbReference type="Pfam" id="PF00704">
    <property type="entry name" value="Glyco_hydro_18"/>
    <property type="match status" value="1"/>
</dbReference>
<evidence type="ECO:0000313" key="8">
    <source>
        <dbReference type="RefSeq" id="XP_022946077.1"/>
    </source>
</evidence>
<accession>A0A6J1G2P4</accession>
<evidence type="ECO:0000313" key="7">
    <source>
        <dbReference type="Proteomes" id="UP000504609"/>
    </source>
</evidence>
<evidence type="ECO:0000259" key="6">
    <source>
        <dbReference type="PROSITE" id="PS51910"/>
    </source>
</evidence>
<evidence type="ECO:0000256" key="1">
    <source>
        <dbReference type="ARBA" id="ARBA00008682"/>
    </source>
</evidence>
<dbReference type="GO" id="GO:0005576">
    <property type="term" value="C:extracellular region"/>
    <property type="evidence" value="ECO:0007669"/>
    <property type="project" value="TreeGrafter"/>
</dbReference>
<keyword evidence="4" id="KW-0325">Glycoprotein</keyword>
<dbReference type="RefSeq" id="XP_022946671.1">
    <property type="nucleotide sequence ID" value="XM_023090903.1"/>
</dbReference>
<dbReference type="FunFam" id="3.10.50.10:FF:000003">
    <property type="entry name" value="Class V chitinase CHIT5b"/>
    <property type="match status" value="1"/>
</dbReference>
<protein>
    <submittedName>
        <fullName evidence="8 9">Acidic mammalian chitinase-like</fullName>
    </submittedName>
</protein>
<dbReference type="GO" id="GO:0004568">
    <property type="term" value="F:chitinase activity"/>
    <property type="evidence" value="ECO:0007669"/>
    <property type="project" value="TreeGrafter"/>
</dbReference>
<comment type="similarity">
    <text evidence="1">Belongs to the glycosyl hydrolase 18 family. Chitinase class V subfamily.</text>
</comment>
<dbReference type="InterPro" id="IPR001223">
    <property type="entry name" value="Glyco_hydro18_cat"/>
</dbReference>
<feature type="domain" description="GH18" evidence="6">
    <location>
        <begin position="10"/>
        <end position="358"/>
    </location>
</feature>
<keyword evidence="2" id="KW-0732">Signal</keyword>
<keyword evidence="7" id="KW-1185">Reference proteome</keyword>
<dbReference type="KEGG" id="cmos:111450275"/>
<name>A0A6J1G2P4_CUCMO</name>
<dbReference type="RefSeq" id="XP_022946077.1">
    <property type="nucleotide sequence ID" value="XM_023090309.1"/>
</dbReference>
<dbReference type="SMART" id="SM00636">
    <property type="entry name" value="Glyco_18"/>
    <property type="match status" value="1"/>
</dbReference>
<dbReference type="Proteomes" id="UP000504609">
    <property type="component" value="Unplaced"/>
</dbReference>
<evidence type="ECO:0000256" key="3">
    <source>
        <dbReference type="ARBA" id="ARBA00022801"/>
    </source>
</evidence>
<dbReference type="KEGG" id="cmos:111450667"/>
<evidence type="ECO:0000256" key="5">
    <source>
        <dbReference type="ARBA" id="ARBA00023295"/>
    </source>
</evidence>
<dbReference type="InterPro" id="IPR050314">
    <property type="entry name" value="Glycosyl_Hydrlase_18"/>
</dbReference>
<gene>
    <name evidence="8" type="primary">LOC111450275</name>
    <name evidence="9" type="synonym">LOC111450667</name>
</gene>
<dbReference type="Gene3D" id="3.10.50.10">
    <property type="match status" value="1"/>
</dbReference>
<keyword evidence="3" id="KW-0378">Hydrolase</keyword>
<dbReference type="GO" id="GO:0006032">
    <property type="term" value="P:chitin catabolic process"/>
    <property type="evidence" value="ECO:0007669"/>
    <property type="project" value="TreeGrafter"/>
</dbReference>
<evidence type="ECO:0000256" key="4">
    <source>
        <dbReference type="ARBA" id="ARBA00023180"/>
    </source>
</evidence>
<reference evidence="8 9" key="1">
    <citation type="submission" date="2025-04" db="UniProtKB">
        <authorList>
            <consortium name="RefSeq"/>
        </authorList>
    </citation>
    <scope>IDENTIFICATION</scope>
    <source>
        <tissue evidence="8 9">Young leaves</tissue>
    </source>
</reference>
<dbReference type="SUPFAM" id="SSF54556">
    <property type="entry name" value="Chitinase insertion domain"/>
    <property type="match status" value="1"/>
</dbReference>
<dbReference type="SUPFAM" id="SSF51445">
    <property type="entry name" value="(Trans)glycosidases"/>
    <property type="match status" value="1"/>
</dbReference>
<evidence type="ECO:0000256" key="2">
    <source>
        <dbReference type="ARBA" id="ARBA00022729"/>
    </source>
</evidence>
<dbReference type="Gene3D" id="3.20.20.80">
    <property type="entry name" value="Glycosidases"/>
    <property type="match status" value="1"/>
</dbReference>
<dbReference type="GeneID" id="111450275"/>
<dbReference type="PANTHER" id="PTHR11177">
    <property type="entry name" value="CHITINASE"/>
    <property type="match status" value="1"/>
</dbReference>
<dbReference type="PANTHER" id="PTHR11177:SF383">
    <property type="entry name" value="GLYCOSYL HYDROLASE FAMILY PROTEIN WITH CHITINASE INSERTION DOMAIN-CONTAINING PROTEIN"/>
    <property type="match status" value="1"/>
</dbReference>
<dbReference type="InterPro" id="IPR017853">
    <property type="entry name" value="GH"/>
</dbReference>
<sequence length="358" mass="39341">MAEFANVTEFVNAGYWLASTDDRLPAANIDATLFTHLFAGYAQLNSGTYQVTVDPSQLILIDQFSSTVKLSNPEVKTLLSIAADAAVFAAMAADPTNRDAFIKSSIAAARGGGFDGLDLQWLYPSSQDQMDNFKTLIHSWHQAVVDDATSLSLPQLLLVATVSNLPYLQSNIQYPADAINQKLDWVNLLSYDFYTPDSSRAATGPSSAFHNPKANALSANFGIRSWAQSLHNLPHKKIVFGIPFHGWAWKLFNSHQHTLFAKADGAATGEYIGPHGQIFYSDVQKFIEDNQAGVEDKDKSYLVAYAYYETTWITYESEYTIADKIALAKTDKVLGYFAFNIAADDASNTLANAAKSNW</sequence>
<dbReference type="PROSITE" id="PS51910">
    <property type="entry name" value="GH18_2"/>
    <property type="match status" value="1"/>
</dbReference>
<dbReference type="InterPro" id="IPR011583">
    <property type="entry name" value="Chitinase_II/V-like_cat"/>
</dbReference>
<organism evidence="7 8">
    <name type="scientific">Cucurbita moschata</name>
    <name type="common">Winter crookneck squash</name>
    <name type="synonym">Cucurbita pepo var. moschata</name>
    <dbReference type="NCBI Taxonomy" id="3662"/>
    <lineage>
        <taxon>Eukaryota</taxon>
        <taxon>Viridiplantae</taxon>
        <taxon>Streptophyta</taxon>
        <taxon>Embryophyta</taxon>
        <taxon>Tracheophyta</taxon>
        <taxon>Spermatophyta</taxon>
        <taxon>Magnoliopsida</taxon>
        <taxon>eudicotyledons</taxon>
        <taxon>Gunneridae</taxon>
        <taxon>Pentapetalae</taxon>
        <taxon>rosids</taxon>
        <taxon>fabids</taxon>
        <taxon>Cucurbitales</taxon>
        <taxon>Cucurbitaceae</taxon>
        <taxon>Cucurbiteae</taxon>
        <taxon>Cucurbita</taxon>
    </lineage>
</organism>
<dbReference type="GO" id="GO:0008061">
    <property type="term" value="F:chitin binding"/>
    <property type="evidence" value="ECO:0007669"/>
    <property type="project" value="InterPro"/>
</dbReference>
<keyword evidence="5" id="KW-0326">Glycosidase</keyword>
<dbReference type="GO" id="GO:0005975">
    <property type="term" value="P:carbohydrate metabolic process"/>
    <property type="evidence" value="ECO:0007669"/>
    <property type="project" value="InterPro"/>
</dbReference>